<gene>
    <name evidence="1" type="ORF">L9F63_009426</name>
</gene>
<reference evidence="1" key="2">
    <citation type="submission" date="2023-05" db="EMBL/GenBank/DDBJ databases">
        <authorList>
            <person name="Fouks B."/>
        </authorList>
    </citation>
    <scope>NUCLEOTIDE SEQUENCE</scope>
    <source>
        <strain evidence="1">Stay&amp;Tobe</strain>
        <tissue evidence="1">Testes</tissue>
    </source>
</reference>
<name>A0AAD8ER88_DIPPU</name>
<dbReference type="Proteomes" id="UP001233999">
    <property type="component" value="Unassembled WGS sequence"/>
</dbReference>
<sequence length="66" mass="7258">ARIPPNALKCCGLTENQTRSLTNSSELTLKSCFSRQMTVIMRDFQIVFSGSLVSNFVKISGHTVHG</sequence>
<evidence type="ECO:0000313" key="2">
    <source>
        <dbReference type="Proteomes" id="UP001233999"/>
    </source>
</evidence>
<feature type="non-terminal residue" evidence="1">
    <location>
        <position position="66"/>
    </location>
</feature>
<dbReference type="AlphaFoldDB" id="A0AAD8ER88"/>
<keyword evidence="2" id="KW-1185">Reference proteome</keyword>
<feature type="non-terminal residue" evidence="1">
    <location>
        <position position="1"/>
    </location>
</feature>
<proteinExistence type="predicted"/>
<organism evidence="1 2">
    <name type="scientific">Diploptera punctata</name>
    <name type="common">Pacific beetle cockroach</name>
    <dbReference type="NCBI Taxonomy" id="6984"/>
    <lineage>
        <taxon>Eukaryota</taxon>
        <taxon>Metazoa</taxon>
        <taxon>Ecdysozoa</taxon>
        <taxon>Arthropoda</taxon>
        <taxon>Hexapoda</taxon>
        <taxon>Insecta</taxon>
        <taxon>Pterygota</taxon>
        <taxon>Neoptera</taxon>
        <taxon>Polyneoptera</taxon>
        <taxon>Dictyoptera</taxon>
        <taxon>Blattodea</taxon>
        <taxon>Blaberoidea</taxon>
        <taxon>Blaberidae</taxon>
        <taxon>Diplopterinae</taxon>
        <taxon>Diploptera</taxon>
    </lineage>
</organism>
<dbReference type="EMBL" id="JASPKZ010000435">
    <property type="protein sequence ID" value="KAJ9600250.1"/>
    <property type="molecule type" value="Genomic_DNA"/>
</dbReference>
<reference evidence="1" key="1">
    <citation type="journal article" date="2023" name="IScience">
        <title>Live-bearing cockroach genome reveals convergent evolutionary mechanisms linked to viviparity in insects and beyond.</title>
        <authorList>
            <person name="Fouks B."/>
            <person name="Harrison M.C."/>
            <person name="Mikhailova A.A."/>
            <person name="Marchal E."/>
            <person name="English S."/>
            <person name="Carruthers M."/>
            <person name="Jennings E.C."/>
            <person name="Chiamaka E.L."/>
            <person name="Frigard R.A."/>
            <person name="Pippel M."/>
            <person name="Attardo G.M."/>
            <person name="Benoit J.B."/>
            <person name="Bornberg-Bauer E."/>
            <person name="Tobe S.S."/>
        </authorList>
    </citation>
    <scope>NUCLEOTIDE SEQUENCE</scope>
    <source>
        <strain evidence="1">Stay&amp;Tobe</strain>
    </source>
</reference>
<comment type="caution">
    <text evidence="1">The sequence shown here is derived from an EMBL/GenBank/DDBJ whole genome shotgun (WGS) entry which is preliminary data.</text>
</comment>
<accession>A0AAD8ER88</accession>
<protein>
    <submittedName>
        <fullName evidence="1">Uncharacterized protein</fullName>
    </submittedName>
</protein>
<evidence type="ECO:0000313" key="1">
    <source>
        <dbReference type="EMBL" id="KAJ9600250.1"/>
    </source>
</evidence>